<organism evidence="2 3">
    <name type="scientific">Heterostelium pallidum (strain ATCC 26659 / Pp 5 / PN500)</name>
    <name type="common">Cellular slime mold</name>
    <name type="synonym">Polysphondylium pallidum</name>
    <dbReference type="NCBI Taxonomy" id="670386"/>
    <lineage>
        <taxon>Eukaryota</taxon>
        <taxon>Amoebozoa</taxon>
        <taxon>Evosea</taxon>
        <taxon>Eumycetozoa</taxon>
        <taxon>Dictyostelia</taxon>
        <taxon>Acytosteliales</taxon>
        <taxon>Acytosteliaceae</taxon>
        <taxon>Heterostelium</taxon>
    </lineage>
</organism>
<dbReference type="AlphaFoldDB" id="D3B751"/>
<name>D3B751_HETP5</name>
<comment type="caution">
    <text evidence="2">The sequence shown here is derived from an EMBL/GenBank/DDBJ whole genome shotgun (WGS) entry which is preliminary data.</text>
</comment>
<accession>D3B751</accession>
<keyword evidence="1" id="KW-1133">Transmembrane helix</keyword>
<keyword evidence="1" id="KW-0472">Membrane</keyword>
<keyword evidence="3" id="KW-1185">Reference proteome</keyword>
<keyword evidence="1" id="KW-0812">Transmembrane</keyword>
<dbReference type="InParanoid" id="D3B751"/>
<reference evidence="2 3" key="1">
    <citation type="journal article" date="2011" name="Genome Res.">
        <title>Phylogeny-wide analysis of social amoeba genomes highlights ancient origins for complex intercellular communication.</title>
        <authorList>
            <person name="Heidel A.J."/>
            <person name="Lawal H.M."/>
            <person name="Felder M."/>
            <person name="Schilde C."/>
            <person name="Helps N.R."/>
            <person name="Tunggal B."/>
            <person name="Rivero F."/>
            <person name="John U."/>
            <person name="Schleicher M."/>
            <person name="Eichinger L."/>
            <person name="Platzer M."/>
            <person name="Noegel A.A."/>
            <person name="Schaap P."/>
            <person name="Gloeckner G."/>
        </authorList>
    </citation>
    <scope>NUCLEOTIDE SEQUENCE [LARGE SCALE GENOMIC DNA]</scope>
    <source>
        <strain evidence="3">ATCC 26659 / Pp 5 / PN500</strain>
    </source>
</reference>
<evidence type="ECO:0000313" key="2">
    <source>
        <dbReference type="EMBL" id="EFA82594.1"/>
    </source>
</evidence>
<dbReference type="RefSeq" id="XP_020434711.1">
    <property type="nucleotide sequence ID" value="XM_020575191.1"/>
</dbReference>
<sequence length="113" mass="12916">MIKLQELNNKSNNISNTIEIKKFILHFTCEYVCHISYIVYKTSIDYSTPLDCNWCSGFWIKLVGVICILLAGNLLITIGCVLLYYFLISLLLFEIRSSAANIVSARDIKLFIV</sequence>
<protein>
    <submittedName>
        <fullName evidence="2">Uncharacterized protein</fullName>
    </submittedName>
</protein>
<evidence type="ECO:0000256" key="1">
    <source>
        <dbReference type="SAM" id="Phobius"/>
    </source>
</evidence>
<evidence type="ECO:0000313" key="3">
    <source>
        <dbReference type="Proteomes" id="UP000001396"/>
    </source>
</evidence>
<gene>
    <name evidence="2" type="ORF">PPL_04285</name>
</gene>
<dbReference type="EMBL" id="ADBJ01000018">
    <property type="protein sequence ID" value="EFA82594.1"/>
    <property type="molecule type" value="Genomic_DNA"/>
</dbReference>
<feature type="transmembrane region" description="Helical" evidence="1">
    <location>
        <begin position="58"/>
        <end position="87"/>
    </location>
</feature>
<proteinExistence type="predicted"/>
<dbReference type="GeneID" id="31359772"/>
<dbReference type="Proteomes" id="UP000001396">
    <property type="component" value="Unassembled WGS sequence"/>
</dbReference>